<dbReference type="CDD" id="cd14792">
    <property type="entry name" value="GH27"/>
    <property type="match status" value="1"/>
</dbReference>
<dbReference type="FunFam" id="3.20.20.70:FF:000197">
    <property type="entry name" value="Alpha-galactosidase"/>
    <property type="match status" value="1"/>
</dbReference>
<dbReference type="InterPro" id="IPR017853">
    <property type="entry name" value="GH"/>
</dbReference>
<dbReference type="SUPFAM" id="SSF51445">
    <property type="entry name" value="(Trans)glycosidases"/>
    <property type="match status" value="1"/>
</dbReference>
<dbReference type="Gene3D" id="3.20.20.70">
    <property type="entry name" value="Aldolase class I"/>
    <property type="match status" value="1"/>
</dbReference>
<evidence type="ECO:0000256" key="4">
    <source>
        <dbReference type="ARBA" id="ARBA00022729"/>
    </source>
</evidence>
<dbReference type="Proteomes" id="UP000193240">
    <property type="component" value="Unassembled WGS sequence"/>
</dbReference>
<reference evidence="10 11" key="1">
    <citation type="journal article" date="2017" name="Genome Announc.">
        <title>Genome sequence of the saprophytic ascomycete Epicoccum nigrum ICMP 19927 strain isolated from New Zealand.</title>
        <authorList>
            <person name="Fokin M."/>
            <person name="Fleetwood D."/>
            <person name="Weir B.S."/>
            <person name="Villas-Boas S.G."/>
        </authorList>
    </citation>
    <scope>NUCLEOTIDE SEQUENCE [LARGE SCALE GENOMIC DNA]</scope>
    <source>
        <strain evidence="10 11">ICMP 19927</strain>
    </source>
</reference>
<dbReference type="EMBL" id="KZ107838">
    <property type="protein sequence ID" value="OSS54075.1"/>
    <property type="molecule type" value="Genomic_DNA"/>
</dbReference>
<evidence type="ECO:0000259" key="9">
    <source>
        <dbReference type="Pfam" id="PF17801"/>
    </source>
</evidence>
<dbReference type="PRINTS" id="PR00740">
    <property type="entry name" value="GLHYDRLASE27"/>
</dbReference>
<dbReference type="InterPro" id="IPR041233">
    <property type="entry name" value="Melibiase_C"/>
</dbReference>
<evidence type="ECO:0000256" key="7">
    <source>
        <dbReference type="RuleBase" id="RU361168"/>
    </source>
</evidence>
<dbReference type="CDD" id="cd04081">
    <property type="entry name" value="CBM35_galactosidase-like"/>
    <property type="match status" value="1"/>
</dbReference>
<comment type="similarity">
    <text evidence="2 7">Belongs to the glycosyl hydrolase 27 family.</text>
</comment>
<dbReference type="PANTHER" id="PTHR11452">
    <property type="entry name" value="ALPHA-GALACTOSIDASE/ALPHA-N-ACETYLGALACTOSAMINIDASE"/>
    <property type="match status" value="1"/>
</dbReference>
<comment type="catalytic activity">
    <reaction evidence="1 7">
        <text>Hydrolysis of terminal, non-reducing alpha-D-galactose residues in alpha-D-galactosides, including galactose oligosaccharides, galactomannans and galactolipids.</text>
        <dbReference type="EC" id="3.2.1.22"/>
    </reaction>
</comment>
<accession>A0A1Y2MD66</accession>
<keyword evidence="7" id="KW-1015">Disulfide bond</keyword>
<dbReference type="EC" id="3.2.1.22" evidence="3 7"/>
<evidence type="ECO:0000256" key="1">
    <source>
        <dbReference type="ARBA" id="ARBA00001255"/>
    </source>
</evidence>
<proteinExistence type="inferred from homology"/>
<feature type="signal peptide" evidence="8">
    <location>
        <begin position="1"/>
        <end position="17"/>
    </location>
</feature>
<dbReference type="InParanoid" id="A0A1Y2MD66"/>
<evidence type="ECO:0000256" key="6">
    <source>
        <dbReference type="ARBA" id="ARBA00023295"/>
    </source>
</evidence>
<dbReference type="OMA" id="NDIYNGW"/>
<dbReference type="InterPro" id="IPR013785">
    <property type="entry name" value="Aldolase_TIM"/>
</dbReference>
<dbReference type="Gene3D" id="2.60.40.1180">
    <property type="entry name" value="Golgi alpha-mannosidase II"/>
    <property type="match status" value="1"/>
</dbReference>
<dbReference type="GO" id="GO:0005975">
    <property type="term" value="P:carbohydrate metabolic process"/>
    <property type="evidence" value="ECO:0007669"/>
    <property type="project" value="InterPro"/>
</dbReference>
<keyword evidence="6 7" id="KW-0326">Glycosidase</keyword>
<dbReference type="InterPro" id="IPR013780">
    <property type="entry name" value="Glyco_hydro_b"/>
</dbReference>
<evidence type="ECO:0000256" key="3">
    <source>
        <dbReference type="ARBA" id="ARBA00012755"/>
    </source>
</evidence>
<evidence type="ECO:0000313" key="10">
    <source>
        <dbReference type="EMBL" id="OSS54075.1"/>
    </source>
</evidence>
<sequence>MTTAVLLVAAFVAPSVAKTVRSPTPPMGWNSYNSYSCSPSEDKIKHSTDGLIALGLDKLGYNFITVDCGWPSRDRSPEGKLQWNETLFPSGGKALGDYIHDLGLDFGLYSGAGYLQCGSTDLPASLGYEQLDAESFAEWGGDSLKYDNCYSTSNTTMVDSSSAESQSPARFQHMAAELDAVDRDIQYFVCQWGIGTDTGEWASKIGNSWRISNDIYNAWRSIWRITNQVVPYYRHTTVGAFADMDMLIVGLNALSEEEERFHFGMWAINKSPLIIGAAVDPEKLNQHSLDIMSNKEVIAINQDPLAKQAQLVRRYTEEEYDVWLGELSGSRQVLGVANWRNDSQTVEIDLSSLGIDAAEVRDVWAAQDLGLVNRTQKLDLAGHELRLWVISNATAAAPLKSTGYHFAPNATLSGTAKLMSCSSGTCLPAGSKVGNIALGSSATFTDVVASSTGKRTLGVDFVNYDYAFTTAWDWGDNARNATVSVNGGEAKRWAFPLSGGDWEESGRLVIEAEGFVEGSNNTVVFGGFGNATSWAPDFVGFEVLE</sequence>
<keyword evidence="11" id="KW-1185">Reference proteome</keyword>
<dbReference type="GO" id="GO:0004557">
    <property type="term" value="F:alpha-galactosidase activity"/>
    <property type="evidence" value="ECO:0007669"/>
    <property type="project" value="UniProtKB-EC"/>
</dbReference>
<evidence type="ECO:0000256" key="8">
    <source>
        <dbReference type="SAM" id="SignalP"/>
    </source>
</evidence>
<dbReference type="Gene3D" id="2.60.120.260">
    <property type="entry name" value="Galactose-binding domain-like"/>
    <property type="match status" value="1"/>
</dbReference>
<dbReference type="Pfam" id="PF16499">
    <property type="entry name" value="Melibiase_2"/>
    <property type="match status" value="1"/>
</dbReference>
<evidence type="ECO:0000256" key="2">
    <source>
        <dbReference type="ARBA" id="ARBA00009743"/>
    </source>
</evidence>
<protein>
    <recommendedName>
        <fullName evidence="3 7">Alpha-galactosidase</fullName>
        <ecNumber evidence="3 7">3.2.1.22</ecNumber>
    </recommendedName>
    <alternativeName>
        <fullName evidence="7">Melibiase</fullName>
    </alternativeName>
</protein>
<keyword evidence="4 8" id="KW-0732">Signal</keyword>
<dbReference type="AlphaFoldDB" id="A0A1Y2MD66"/>
<organism evidence="10 11">
    <name type="scientific">Epicoccum nigrum</name>
    <name type="common">Soil fungus</name>
    <name type="synonym">Epicoccum purpurascens</name>
    <dbReference type="NCBI Taxonomy" id="105696"/>
    <lineage>
        <taxon>Eukaryota</taxon>
        <taxon>Fungi</taxon>
        <taxon>Dikarya</taxon>
        <taxon>Ascomycota</taxon>
        <taxon>Pezizomycotina</taxon>
        <taxon>Dothideomycetes</taxon>
        <taxon>Pleosporomycetidae</taxon>
        <taxon>Pleosporales</taxon>
        <taxon>Pleosporineae</taxon>
        <taxon>Didymellaceae</taxon>
        <taxon>Epicoccum</taxon>
    </lineage>
</organism>
<dbReference type="InterPro" id="IPR002241">
    <property type="entry name" value="Glyco_hydro_27"/>
</dbReference>
<dbReference type="Pfam" id="PF17801">
    <property type="entry name" value="Melibiase_C"/>
    <property type="match status" value="1"/>
</dbReference>
<evidence type="ECO:0000256" key="5">
    <source>
        <dbReference type="ARBA" id="ARBA00022801"/>
    </source>
</evidence>
<gene>
    <name evidence="10" type="ORF">B5807_00082</name>
</gene>
<name>A0A1Y2MD66_EPING</name>
<dbReference type="PANTHER" id="PTHR11452:SF75">
    <property type="entry name" value="ALPHA-GALACTOSIDASE MEL1"/>
    <property type="match status" value="1"/>
</dbReference>
<evidence type="ECO:0000313" key="11">
    <source>
        <dbReference type="Proteomes" id="UP000193240"/>
    </source>
</evidence>
<feature type="domain" description="Alpha galactosidase C-terminal" evidence="9">
    <location>
        <begin position="318"/>
        <end position="389"/>
    </location>
</feature>
<feature type="chain" id="PRO_5012237637" description="Alpha-galactosidase" evidence="8">
    <location>
        <begin position="18"/>
        <end position="545"/>
    </location>
</feature>
<dbReference type="STRING" id="105696.A0A1Y2MD66"/>
<dbReference type="SUPFAM" id="SSF51011">
    <property type="entry name" value="Glycosyl hydrolase domain"/>
    <property type="match status" value="1"/>
</dbReference>
<keyword evidence="5 7" id="KW-0378">Hydrolase</keyword>